<dbReference type="SMART" id="SM00355">
    <property type="entry name" value="ZnF_C2H2"/>
    <property type="match status" value="2"/>
</dbReference>
<feature type="compositionally biased region" description="Pro residues" evidence="2">
    <location>
        <begin position="164"/>
        <end position="185"/>
    </location>
</feature>
<keyword evidence="1" id="KW-0479">Metal-binding</keyword>
<sequence>MVSMMRTCPAFLKTVLKCKISNCQCEQFSASSLSVRSCDECKHSYVSHVSSQHIFEIATLCLYGCTTVTPLIKILLDRLFEEIHDSEKDQILKSLKWTIDDYNKSYVEQSFSTYDSISFHLVMTSPEEEEQFLIPQFLRFDPTRLLAQYFLQIAHHQRRAGSEPSPPQLSPSPHSSSPPPPPPPIKQEAKNHISPLPTVPLATTTPAAPPLIRPPFPFPTTMPWFPTQAHVPPGANSTCATPADFRCPQPVDLQFLNLLIAHFSTPLMMNYDFRRIGNNLQPSTNEQNHNERKSNGNNTNTNGSSTNGNSTKQQHNDENSNIDDNNIKKQQHSSLTCQNQNSSKTISSKNVVRQRHSAKRKRISQDDVLNLSSKASPSQSSPSCEQQQEQPLPLINTSSSRLSNSSLSSTSSTTPGLKASSTTNSYNHQRIRCSLSEQRILVSPHGKKRVQCHVCMKTFCDKGALKIHFSAVHLREMHKCTTQGCTMMFSSRRSRNRHSANPNPKLHMPRPNAISHRYQTTGPIISDGQQSQAGIYLAQAERTNRGGGGGDSSYSVTESMTHDDDDDSLQVEEEESFYDDNNNHQHHFATADEEDSRSSSTTDHHRLIKVEQNGENKDDGHV</sequence>
<dbReference type="PANTHER" id="PTHR15021">
    <property type="entry name" value="DISCONNECTED-RELATED"/>
    <property type="match status" value="1"/>
</dbReference>
<feature type="compositionally biased region" description="Acidic residues" evidence="2">
    <location>
        <begin position="563"/>
        <end position="578"/>
    </location>
</feature>
<organism evidence="4 6">
    <name type="scientific">Didymodactylos carnosus</name>
    <dbReference type="NCBI Taxonomy" id="1234261"/>
    <lineage>
        <taxon>Eukaryota</taxon>
        <taxon>Metazoa</taxon>
        <taxon>Spiralia</taxon>
        <taxon>Gnathifera</taxon>
        <taxon>Rotifera</taxon>
        <taxon>Eurotatoria</taxon>
        <taxon>Bdelloidea</taxon>
        <taxon>Philodinida</taxon>
        <taxon>Philodinidae</taxon>
        <taxon>Didymodactylos</taxon>
    </lineage>
</organism>
<dbReference type="GO" id="GO:0005634">
    <property type="term" value="C:nucleus"/>
    <property type="evidence" value="ECO:0007669"/>
    <property type="project" value="TreeGrafter"/>
</dbReference>
<protein>
    <recommendedName>
        <fullName evidence="3">C2H2-type domain-containing protein</fullName>
    </recommendedName>
</protein>
<dbReference type="Gene3D" id="3.30.160.60">
    <property type="entry name" value="Classic Zinc Finger"/>
    <property type="match status" value="1"/>
</dbReference>
<feature type="compositionally biased region" description="Basic and acidic residues" evidence="2">
    <location>
        <begin position="602"/>
        <end position="622"/>
    </location>
</feature>
<evidence type="ECO:0000259" key="3">
    <source>
        <dbReference type="PROSITE" id="PS50157"/>
    </source>
</evidence>
<evidence type="ECO:0000256" key="1">
    <source>
        <dbReference type="PROSITE-ProRule" id="PRU00042"/>
    </source>
</evidence>
<dbReference type="EMBL" id="CAJOBA010000262">
    <property type="protein sequence ID" value="CAF3518193.1"/>
    <property type="molecule type" value="Genomic_DNA"/>
</dbReference>
<reference evidence="4" key="1">
    <citation type="submission" date="2021-02" db="EMBL/GenBank/DDBJ databases">
        <authorList>
            <person name="Nowell W R."/>
        </authorList>
    </citation>
    <scope>NUCLEOTIDE SEQUENCE</scope>
</reference>
<feature type="compositionally biased region" description="Polar residues" evidence="2">
    <location>
        <begin position="332"/>
        <end position="351"/>
    </location>
</feature>
<proteinExistence type="predicted"/>
<keyword evidence="1" id="KW-0862">Zinc</keyword>
<evidence type="ECO:0000313" key="4">
    <source>
        <dbReference type="EMBL" id="CAF0740778.1"/>
    </source>
</evidence>
<name>A0A8S2CLN0_9BILA</name>
<dbReference type="EMBL" id="CAJNOK010000262">
    <property type="protein sequence ID" value="CAF0740778.1"/>
    <property type="molecule type" value="Genomic_DNA"/>
</dbReference>
<keyword evidence="1" id="KW-0863">Zinc-finger</keyword>
<dbReference type="PROSITE" id="PS00028">
    <property type="entry name" value="ZINC_FINGER_C2H2_1"/>
    <property type="match status" value="1"/>
</dbReference>
<feature type="compositionally biased region" description="Low complexity" evidence="2">
    <location>
        <begin position="369"/>
        <end position="414"/>
    </location>
</feature>
<evidence type="ECO:0000313" key="5">
    <source>
        <dbReference type="EMBL" id="CAF3518193.1"/>
    </source>
</evidence>
<dbReference type="InterPro" id="IPR040436">
    <property type="entry name" value="Disconnected-like"/>
</dbReference>
<feature type="region of interest" description="Disordered" evidence="2">
    <location>
        <begin position="157"/>
        <end position="191"/>
    </location>
</feature>
<dbReference type="Proteomes" id="UP000682733">
    <property type="component" value="Unassembled WGS sequence"/>
</dbReference>
<feature type="compositionally biased region" description="Low complexity" evidence="2">
    <location>
        <begin position="295"/>
        <end position="311"/>
    </location>
</feature>
<dbReference type="PANTHER" id="PTHR15021:SF0">
    <property type="entry name" value="DISCO-RELATED, ISOFORM A-RELATED"/>
    <property type="match status" value="1"/>
</dbReference>
<dbReference type="InterPro" id="IPR013087">
    <property type="entry name" value="Znf_C2H2_type"/>
</dbReference>
<dbReference type="GO" id="GO:0008270">
    <property type="term" value="F:zinc ion binding"/>
    <property type="evidence" value="ECO:0007669"/>
    <property type="project" value="UniProtKB-KW"/>
</dbReference>
<evidence type="ECO:0000256" key="2">
    <source>
        <dbReference type="SAM" id="MobiDB-lite"/>
    </source>
</evidence>
<dbReference type="PROSITE" id="PS50157">
    <property type="entry name" value="ZINC_FINGER_C2H2_2"/>
    <property type="match status" value="1"/>
</dbReference>
<feature type="domain" description="C2H2-type" evidence="3">
    <location>
        <begin position="450"/>
        <end position="478"/>
    </location>
</feature>
<feature type="region of interest" description="Disordered" evidence="2">
    <location>
        <begin position="493"/>
        <end position="513"/>
    </location>
</feature>
<evidence type="ECO:0000313" key="6">
    <source>
        <dbReference type="Proteomes" id="UP000677228"/>
    </source>
</evidence>
<comment type="caution">
    <text evidence="4">The sequence shown here is derived from an EMBL/GenBank/DDBJ whole genome shotgun (WGS) entry which is preliminary data.</text>
</comment>
<feature type="region of interest" description="Disordered" evidence="2">
    <location>
        <begin position="541"/>
        <end position="622"/>
    </location>
</feature>
<dbReference type="Proteomes" id="UP000677228">
    <property type="component" value="Unassembled WGS sequence"/>
</dbReference>
<feature type="region of interest" description="Disordered" evidence="2">
    <location>
        <begin position="279"/>
        <end position="426"/>
    </location>
</feature>
<feature type="compositionally biased region" description="Basic residues" evidence="2">
    <location>
        <begin position="352"/>
        <end position="362"/>
    </location>
</feature>
<gene>
    <name evidence="4" type="ORF">OVA965_LOCUS1426</name>
    <name evidence="5" type="ORF">TMI583_LOCUS1427</name>
</gene>
<accession>A0A8S2CLN0</accession>
<dbReference type="GO" id="GO:0006355">
    <property type="term" value="P:regulation of DNA-templated transcription"/>
    <property type="evidence" value="ECO:0007669"/>
    <property type="project" value="TreeGrafter"/>
</dbReference>
<dbReference type="AlphaFoldDB" id="A0A8S2CLN0"/>